<sequence length="88" mass="10247">MNKSRCAAKYPSGVVLTKSVCFSKLSAVEIVKLDELKQFFHDFKGERLRFSRIIWLLCSFFTGLWLLFNRNITTFYHKDAKQSGAIFC</sequence>
<gene>
    <name evidence="2" type="ORF">OB236_32520</name>
</gene>
<feature type="transmembrane region" description="Helical" evidence="1">
    <location>
        <begin position="50"/>
        <end position="68"/>
    </location>
</feature>
<evidence type="ECO:0000313" key="2">
    <source>
        <dbReference type="EMBL" id="MCU6796861.1"/>
    </source>
</evidence>
<evidence type="ECO:0000256" key="1">
    <source>
        <dbReference type="SAM" id="Phobius"/>
    </source>
</evidence>
<dbReference type="Proteomes" id="UP001652445">
    <property type="component" value="Unassembled WGS sequence"/>
</dbReference>
<comment type="caution">
    <text evidence="2">The sequence shown here is derived from an EMBL/GenBank/DDBJ whole genome shotgun (WGS) entry which is preliminary data.</text>
</comment>
<organism evidence="2 3">
    <name type="scientific">Paenibacillus baimaensis</name>
    <dbReference type="NCBI Taxonomy" id="2982185"/>
    <lineage>
        <taxon>Bacteria</taxon>
        <taxon>Bacillati</taxon>
        <taxon>Bacillota</taxon>
        <taxon>Bacilli</taxon>
        <taxon>Bacillales</taxon>
        <taxon>Paenibacillaceae</taxon>
        <taxon>Paenibacillus</taxon>
    </lineage>
</organism>
<evidence type="ECO:0000313" key="3">
    <source>
        <dbReference type="Proteomes" id="UP001652445"/>
    </source>
</evidence>
<protein>
    <submittedName>
        <fullName evidence="2">Uncharacterized protein</fullName>
    </submittedName>
</protein>
<keyword evidence="1" id="KW-0812">Transmembrane</keyword>
<name>A0ABT2UQD2_9BACL</name>
<proteinExistence type="predicted"/>
<reference evidence="2 3" key="1">
    <citation type="submission" date="2022-09" db="EMBL/GenBank/DDBJ databases">
        <authorList>
            <person name="Han X.L."/>
            <person name="Wang Q."/>
            <person name="Lu T."/>
        </authorList>
    </citation>
    <scope>NUCLEOTIDE SEQUENCE [LARGE SCALE GENOMIC DNA]</scope>
    <source>
        <strain evidence="2 3">WQ 127069</strain>
    </source>
</reference>
<keyword evidence="3" id="KW-1185">Reference proteome</keyword>
<dbReference type="EMBL" id="JAOQIO010000110">
    <property type="protein sequence ID" value="MCU6796861.1"/>
    <property type="molecule type" value="Genomic_DNA"/>
</dbReference>
<keyword evidence="1" id="KW-0472">Membrane</keyword>
<keyword evidence="1" id="KW-1133">Transmembrane helix</keyword>
<accession>A0ABT2UQD2</accession>